<dbReference type="NCBIfam" id="TIGR01541">
    <property type="entry name" value="tape_meas_lam_C"/>
    <property type="match status" value="1"/>
</dbReference>
<dbReference type="Pfam" id="PF06791">
    <property type="entry name" value="TMP_2"/>
    <property type="match status" value="1"/>
</dbReference>
<evidence type="ECO:0000313" key="5">
    <source>
        <dbReference type="EMBL" id="MCB5226196.1"/>
    </source>
</evidence>
<keyword evidence="2" id="KW-0472">Membrane</keyword>
<feature type="domain" description="Bacteriophage tail tape measure C-terminal" evidence="4">
    <location>
        <begin position="698"/>
        <end position="768"/>
    </location>
</feature>
<dbReference type="InterPro" id="IPR009628">
    <property type="entry name" value="Phage_tape_measure_N"/>
</dbReference>
<feature type="domain" description="Bacteriophage tail tape measure N-terminal" evidence="3">
    <location>
        <begin position="105"/>
        <end position="305"/>
    </location>
</feature>
<organism evidence="5 6">
    <name type="scientific">Alishewanella maricola</name>
    <dbReference type="NCBI Taxonomy" id="2795740"/>
    <lineage>
        <taxon>Bacteria</taxon>
        <taxon>Pseudomonadati</taxon>
        <taxon>Pseudomonadota</taxon>
        <taxon>Gammaproteobacteria</taxon>
        <taxon>Alteromonadales</taxon>
        <taxon>Alteromonadaceae</taxon>
        <taxon>Alishewanella</taxon>
    </lineage>
</organism>
<protein>
    <submittedName>
        <fullName evidence="5">Phage tail tape measure protein</fullName>
    </submittedName>
</protein>
<keyword evidence="1" id="KW-0175">Coiled coil</keyword>
<accession>A0ABS8C1J6</accession>
<dbReference type="RefSeq" id="WP_226750282.1">
    <property type="nucleotide sequence ID" value="NZ_JAEINI020000002.1"/>
</dbReference>
<comment type="caution">
    <text evidence="5">The sequence shown here is derived from an EMBL/GenBank/DDBJ whole genome shotgun (WGS) entry which is preliminary data.</text>
</comment>
<dbReference type="Proteomes" id="UP000633814">
    <property type="component" value="Unassembled WGS sequence"/>
</dbReference>
<evidence type="ECO:0000259" key="4">
    <source>
        <dbReference type="Pfam" id="PF09718"/>
    </source>
</evidence>
<evidence type="ECO:0000256" key="1">
    <source>
        <dbReference type="SAM" id="Coils"/>
    </source>
</evidence>
<keyword evidence="2" id="KW-0812">Transmembrane</keyword>
<evidence type="ECO:0000313" key="6">
    <source>
        <dbReference type="Proteomes" id="UP000633814"/>
    </source>
</evidence>
<keyword evidence="2" id="KW-1133">Transmembrane helix</keyword>
<proteinExistence type="predicted"/>
<dbReference type="InterPro" id="IPR006431">
    <property type="entry name" value="Phage_tape_meas_C"/>
</dbReference>
<evidence type="ECO:0000259" key="3">
    <source>
        <dbReference type="Pfam" id="PF06791"/>
    </source>
</evidence>
<feature type="transmembrane region" description="Helical" evidence="2">
    <location>
        <begin position="166"/>
        <end position="189"/>
    </location>
</feature>
<evidence type="ECO:0000256" key="2">
    <source>
        <dbReference type="SAM" id="Phobius"/>
    </source>
</evidence>
<reference evidence="5 6" key="1">
    <citation type="submission" date="2021-10" db="EMBL/GenBank/DDBJ databases">
        <title>Alishewanella koreense sp. nov. isolated from seawater of southwestern coast in South Korea and the proposal for the reclassification of Rheinheimera perlucida and Rheinheimera tuosuensis as Arsukibacterium perlucida and Arsukibacterium tuosuensis.</title>
        <authorList>
            <person name="Kim K.H."/>
            <person name="Ruan W."/>
            <person name="Kim K.R."/>
            <person name="Baek J.H."/>
            <person name="Jeon C.O."/>
        </authorList>
    </citation>
    <scope>NUCLEOTIDE SEQUENCE [LARGE SCALE GENOMIC DNA]</scope>
    <source>
        <strain evidence="5 6">16-MA</strain>
    </source>
</reference>
<dbReference type="EMBL" id="JAEINI020000002">
    <property type="protein sequence ID" value="MCB5226196.1"/>
    <property type="molecule type" value="Genomic_DNA"/>
</dbReference>
<dbReference type="Pfam" id="PF09718">
    <property type="entry name" value="Tape_meas_lam_C"/>
    <property type="match status" value="1"/>
</dbReference>
<keyword evidence="6" id="KW-1185">Reference proteome</keyword>
<feature type="coiled-coil region" evidence="1">
    <location>
        <begin position="499"/>
        <end position="562"/>
    </location>
</feature>
<feature type="coiled-coil region" evidence="1">
    <location>
        <begin position="367"/>
        <end position="424"/>
    </location>
</feature>
<sequence length="949" mass="103230">MSTKSIGTLSLNLVANTGSFEEGTTRAERATEKLNKAVARQKDQLQDLIGQIDPVVAEYNRLDKMEEKLRKHRDSKLIDDNDFNLYTSRIKGMRDQVGKASVEFDKNGLSAKQMAFALRGVPAQFTDIAVSLQGGQNPLTVFLQQGGQLKDMFGGIAPAARAMGGYILGLVNPFTVAAASAGVLAFAYYKGSIEADRFRNALILTGNASGTTVNGLTNMAKNIEAVTGTQRQASAALAEIAGSGKFTADQIELVGKAALQMENVTGKAVADTVAEFAKLTKEPAKNIAELNEKYNFLTSDIYEQIAALEEQGNTQEASSLAMKTYADVVETRTKEITENLGSIENAWKMIKEESSKAWSAILNVGRTDELSDQIKDLDKQISEMESGKVRKVRGKEVAGQSETLNRLKQQREELQAQLDLEESKGVMQAEAAKIASDAIKAQQDIAKITESTKTNEEKRAAAIQDYYNNLEKARAGLAAAGKSEADSELFNPEKIARDIKAIEDKFKEANKAIHNSAAEQMIQRLREQEAALNAQLNQEQKIGEARRELIKFDQKIADLKNKEILTASEKSLIAEAAILRAQLEKNAAIEDEIAAKTESLRLSSLQQSLMDEINRDAQNYNSLITGFGMGDKEREKLREREKIINESNERIQKLQMDMLSGDKSLEQYEKEKELLEEALAVKLEMYEESYEQLSELEGDWMNGASEAMQNYIDNARDIAGQTEEIFTKMFGGLEDAVVNFVKTGELSMRDLMASIAEDVIRMLVRIGIQKMATWAIDKLFGAAAAGSYFTAISGQATAMNFMAGLNAFASTAAIPVVGPGLAPAAMSAALAISSPLALGAITAAGGSLAGMAHSGLDYIPQEGTWLLDKGERVLSPRQNEDLTRFLSAVESDSGRAGSGGLNPASGKVELQFNFTGLQNEQLMEMLMENRGAVAGMVSSAFEDQGIRLG</sequence>
<name>A0ABS8C1J6_9ALTE</name>
<feature type="coiled-coil region" evidence="1">
    <location>
        <begin position="637"/>
        <end position="696"/>
    </location>
</feature>
<gene>
    <name evidence="5" type="ORF">JAO78_005140</name>
</gene>
<dbReference type="Pfam" id="PF24622">
    <property type="entry name" value="TMP_4"/>
    <property type="match status" value="1"/>
</dbReference>